<dbReference type="EMBL" id="FOSW01000007">
    <property type="protein sequence ID" value="SFL18204.1"/>
    <property type="molecule type" value="Genomic_DNA"/>
</dbReference>
<name>A0A1I4FJV8_9ACTN</name>
<gene>
    <name evidence="3" type="ORF">SAMN04488085_107210</name>
</gene>
<dbReference type="Proteomes" id="UP000199152">
    <property type="component" value="Unassembled WGS sequence"/>
</dbReference>
<feature type="transmembrane region" description="Helical" evidence="2">
    <location>
        <begin position="124"/>
        <end position="146"/>
    </location>
</feature>
<feature type="transmembrane region" description="Helical" evidence="2">
    <location>
        <begin position="189"/>
        <end position="210"/>
    </location>
</feature>
<evidence type="ECO:0000256" key="1">
    <source>
        <dbReference type="SAM" id="MobiDB-lite"/>
    </source>
</evidence>
<keyword evidence="2" id="KW-0472">Membrane</keyword>
<evidence type="ECO:0000313" key="3">
    <source>
        <dbReference type="EMBL" id="SFL18204.1"/>
    </source>
</evidence>
<keyword evidence="2" id="KW-0812">Transmembrane</keyword>
<reference evidence="4" key="1">
    <citation type="submission" date="2016-10" db="EMBL/GenBank/DDBJ databases">
        <authorList>
            <person name="Varghese N."/>
            <person name="Submissions S."/>
        </authorList>
    </citation>
    <scope>NUCLEOTIDE SEQUENCE [LARGE SCALE GENOMIC DNA]</scope>
    <source>
        <strain evidence="4">DSM 45317</strain>
    </source>
</reference>
<organism evidence="3 4">
    <name type="scientific">Geodermatophilus ruber</name>
    <dbReference type="NCBI Taxonomy" id="504800"/>
    <lineage>
        <taxon>Bacteria</taxon>
        <taxon>Bacillati</taxon>
        <taxon>Actinomycetota</taxon>
        <taxon>Actinomycetes</taxon>
        <taxon>Geodermatophilales</taxon>
        <taxon>Geodermatophilaceae</taxon>
        <taxon>Geodermatophilus</taxon>
    </lineage>
</organism>
<protein>
    <submittedName>
        <fullName evidence="3">Uncharacterized protein</fullName>
    </submittedName>
</protein>
<dbReference type="RefSeq" id="WP_091325309.1">
    <property type="nucleotide sequence ID" value="NZ_FOSW01000007.1"/>
</dbReference>
<dbReference type="AlphaFoldDB" id="A0A1I4FJV8"/>
<feature type="transmembrane region" description="Helical" evidence="2">
    <location>
        <begin position="76"/>
        <end position="104"/>
    </location>
</feature>
<keyword evidence="2" id="KW-1133">Transmembrane helix</keyword>
<accession>A0A1I4FJV8</accession>
<dbReference type="STRING" id="504800.SAMN04488085_107210"/>
<proteinExistence type="predicted"/>
<feature type="region of interest" description="Disordered" evidence="1">
    <location>
        <begin position="1"/>
        <end position="27"/>
    </location>
</feature>
<keyword evidence="4" id="KW-1185">Reference proteome</keyword>
<sequence>MSGPVDPWSDPAGGTGAGAPYAGPPVTAPASSWGTPAPYGWPPASPYGAAPYGWPPAGPYGMPWPPQGGPRLPGQVIAAAVLAFVQAGVVALTSAYVFLLASVFTLAAAEPGFPGDGEALATEASVLAALQVVSVIVLVAGGILALNRRSPGARRTLLAALGAQVALALYWAVRLLALAEGAVGSNPSAVLLFAVFCFAAAPAVGLGLLVGRPAREWFGGTPGEGTTQHR</sequence>
<evidence type="ECO:0000256" key="2">
    <source>
        <dbReference type="SAM" id="Phobius"/>
    </source>
</evidence>
<feature type="transmembrane region" description="Helical" evidence="2">
    <location>
        <begin position="158"/>
        <end position="177"/>
    </location>
</feature>
<dbReference type="InParanoid" id="A0A1I4FJV8"/>
<evidence type="ECO:0000313" key="4">
    <source>
        <dbReference type="Proteomes" id="UP000199152"/>
    </source>
</evidence>